<accession>A0A5B7JKW6</accession>
<keyword evidence="2" id="KW-1185">Reference proteome</keyword>
<proteinExistence type="predicted"/>
<reference evidence="1 2" key="1">
    <citation type="submission" date="2019-05" db="EMBL/GenBank/DDBJ databases">
        <title>Another draft genome of Portunus trituberculatus and its Hox gene families provides insights of decapod evolution.</title>
        <authorList>
            <person name="Jeong J.-H."/>
            <person name="Song I."/>
            <person name="Kim S."/>
            <person name="Choi T."/>
            <person name="Kim D."/>
            <person name="Ryu S."/>
            <person name="Kim W."/>
        </authorList>
    </citation>
    <scope>NUCLEOTIDE SEQUENCE [LARGE SCALE GENOMIC DNA]</scope>
    <source>
        <tissue evidence="1">Muscle</tissue>
    </source>
</reference>
<comment type="caution">
    <text evidence="1">The sequence shown here is derived from an EMBL/GenBank/DDBJ whole genome shotgun (WGS) entry which is preliminary data.</text>
</comment>
<evidence type="ECO:0000313" key="2">
    <source>
        <dbReference type="Proteomes" id="UP000324222"/>
    </source>
</evidence>
<gene>
    <name evidence="1" type="ORF">E2C01_090055</name>
</gene>
<sequence length="68" mass="7645">MSAYLLTHLEHQDSTSRHQHEVCFQNMAYGCAFSTVCGNTSGTAITTTGASCHQRTERLLPSELRYYM</sequence>
<protein>
    <submittedName>
        <fullName evidence="1">Uncharacterized protein</fullName>
    </submittedName>
</protein>
<evidence type="ECO:0000313" key="1">
    <source>
        <dbReference type="EMBL" id="MPC94866.1"/>
    </source>
</evidence>
<dbReference type="EMBL" id="VSRR010100116">
    <property type="protein sequence ID" value="MPC94866.1"/>
    <property type="molecule type" value="Genomic_DNA"/>
</dbReference>
<name>A0A5B7JKW6_PORTR</name>
<dbReference type="AlphaFoldDB" id="A0A5B7JKW6"/>
<dbReference type="Proteomes" id="UP000324222">
    <property type="component" value="Unassembled WGS sequence"/>
</dbReference>
<organism evidence="1 2">
    <name type="scientific">Portunus trituberculatus</name>
    <name type="common">Swimming crab</name>
    <name type="synonym">Neptunus trituberculatus</name>
    <dbReference type="NCBI Taxonomy" id="210409"/>
    <lineage>
        <taxon>Eukaryota</taxon>
        <taxon>Metazoa</taxon>
        <taxon>Ecdysozoa</taxon>
        <taxon>Arthropoda</taxon>
        <taxon>Crustacea</taxon>
        <taxon>Multicrustacea</taxon>
        <taxon>Malacostraca</taxon>
        <taxon>Eumalacostraca</taxon>
        <taxon>Eucarida</taxon>
        <taxon>Decapoda</taxon>
        <taxon>Pleocyemata</taxon>
        <taxon>Brachyura</taxon>
        <taxon>Eubrachyura</taxon>
        <taxon>Portunoidea</taxon>
        <taxon>Portunidae</taxon>
        <taxon>Portuninae</taxon>
        <taxon>Portunus</taxon>
    </lineage>
</organism>